<dbReference type="Gene3D" id="3.40.50.150">
    <property type="entry name" value="Vaccinia Virus protein VP39"/>
    <property type="match status" value="1"/>
</dbReference>
<dbReference type="PANTHER" id="PTHR45036:SF1">
    <property type="entry name" value="METHYLTRANSFERASE LIKE 7A"/>
    <property type="match status" value="1"/>
</dbReference>
<proteinExistence type="predicted"/>
<comment type="caution">
    <text evidence="2">The sequence shown here is derived from an EMBL/GenBank/DDBJ whole genome shotgun (WGS) entry which is preliminary data.</text>
</comment>
<evidence type="ECO:0000313" key="2">
    <source>
        <dbReference type="EMBL" id="MDR5691444.1"/>
    </source>
</evidence>
<sequence length="209" mass="22483">MDAARPELISDDALDDLEREAIGRVRGRVLEIGAGEGENFGAFDHDVEWIGLEPDAGRRAELAVRARGWGHRSEVLDAVAERIPLPDASVDAVVGTYVLCSVDDQAAALAEVRRVLRPGGRVVFVDHVVAPPRTFKRAVQRAVTPISARFCHNCHWDRDTGRALADAGFAGDHVRLVRVPSFPLGPTRVLVFGGHVTDAAGSSATGERP</sequence>
<dbReference type="GO" id="GO:0008168">
    <property type="term" value="F:methyltransferase activity"/>
    <property type="evidence" value="ECO:0007669"/>
    <property type="project" value="UniProtKB-KW"/>
</dbReference>
<gene>
    <name evidence="2" type="ORF">RH861_05130</name>
</gene>
<organism evidence="2 3">
    <name type="scientific">Agromyces indicus</name>
    <dbReference type="NCBI Taxonomy" id="758919"/>
    <lineage>
        <taxon>Bacteria</taxon>
        <taxon>Bacillati</taxon>
        <taxon>Actinomycetota</taxon>
        <taxon>Actinomycetes</taxon>
        <taxon>Micrococcales</taxon>
        <taxon>Microbacteriaceae</taxon>
        <taxon>Agromyces</taxon>
    </lineage>
</organism>
<dbReference type="InterPro" id="IPR052356">
    <property type="entry name" value="Thiol_S-MT"/>
</dbReference>
<accession>A0ABU1FI62</accession>
<evidence type="ECO:0000313" key="3">
    <source>
        <dbReference type="Proteomes" id="UP001260072"/>
    </source>
</evidence>
<reference evidence="3" key="1">
    <citation type="submission" date="2023-07" db="EMBL/GenBank/DDBJ databases">
        <title>Description of three actinobacteria isolated from air of manufacturing shop in a pharmaceutical factory.</title>
        <authorList>
            <person name="Zhang D.-F."/>
        </authorList>
    </citation>
    <scope>NUCLEOTIDE SEQUENCE [LARGE SCALE GENOMIC DNA]</scope>
    <source>
        <strain evidence="3">CCTCC AB 2011122</strain>
    </source>
</reference>
<keyword evidence="2" id="KW-0489">Methyltransferase</keyword>
<evidence type="ECO:0000259" key="1">
    <source>
        <dbReference type="Pfam" id="PF08241"/>
    </source>
</evidence>
<dbReference type="GO" id="GO:0032259">
    <property type="term" value="P:methylation"/>
    <property type="evidence" value="ECO:0007669"/>
    <property type="project" value="UniProtKB-KW"/>
</dbReference>
<dbReference type="Pfam" id="PF08241">
    <property type="entry name" value="Methyltransf_11"/>
    <property type="match status" value="1"/>
</dbReference>
<feature type="domain" description="Methyltransferase type 11" evidence="1">
    <location>
        <begin position="30"/>
        <end position="124"/>
    </location>
</feature>
<dbReference type="CDD" id="cd02440">
    <property type="entry name" value="AdoMet_MTases"/>
    <property type="match status" value="1"/>
</dbReference>
<dbReference type="EMBL" id="JAVKGS010000001">
    <property type="protein sequence ID" value="MDR5691444.1"/>
    <property type="molecule type" value="Genomic_DNA"/>
</dbReference>
<dbReference type="SUPFAM" id="SSF53335">
    <property type="entry name" value="S-adenosyl-L-methionine-dependent methyltransferases"/>
    <property type="match status" value="1"/>
</dbReference>
<keyword evidence="2" id="KW-0808">Transferase</keyword>
<keyword evidence="3" id="KW-1185">Reference proteome</keyword>
<dbReference type="Proteomes" id="UP001260072">
    <property type="component" value="Unassembled WGS sequence"/>
</dbReference>
<dbReference type="InterPro" id="IPR029063">
    <property type="entry name" value="SAM-dependent_MTases_sf"/>
</dbReference>
<dbReference type="PANTHER" id="PTHR45036">
    <property type="entry name" value="METHYLTRANSFERASE LIKE 7B"/>
    <property type="match status" value="1"/>
</dbReference>
<protein>
    <submittedName>
        <fullName evidence="2">Class I SAM-dependent methyltransferase</fullName>
    </submittedName>
</protein>
<dbReference type="RefSeq" id="WP_310520062.1">
    <property type="nucleotide sequence ID" value="NZ_BAABBS010000003.1"/>
</dbReference>
<dbReference type="InterPro" id="IPR013216">
    <property type="entry name" value="Methyltransf_11"/>
</dbReference>
<name>A0ABU1FI62_9MICO</name>